<feature type="coiled-coil region" evidence="1">
    <location>
        <begin position="58"/>
        <end position="85"/>
    </location>
</feature>
<gene>
    <name evidence="2" type="ORF">HMPREF0083_02697</name>
</gene>
<protein>
    <recommendedName>
        <fullName evidence="4">YlqD protein</fullName>
    </recommendedName>
</protein>
<organism evidence="2 3">
    <name type="scientific">Aneurinibacillus aneurinilyticus ATCC 12856</name>
    <dbReference type="NCBI Taxonomy" id="649747"/>
    <lineage>
        <taxon>Bacteria</taxon>
        <taxon>Bacillati</taxon>
        <taxon>Bacillota</taxon>
        <taxon>Bacilli</taxon>
        <taxon>Bacillales</taxon>
        <taxon>Paenibacillaceae</taxon>
        <taxon>Aneurinibacillus group</taxon>
        <taxon>Aneurinibacillus</taxon>
    </lineage>
</organism>
<dbReference type="Proteomes" id="UP000016511">
    <property type="component" value="Unassembled WGS sequence"/>
</dbReference>
<sequence>MRKLGECIPAFLNIGEKKERKRGREPFVMLKIKRKINVMMILTESSRKEMKEEFGAMHKRYELELEQLNFQAKKLLQEAQRKGREALDVVQRRLAQERQAREEKISRISFQLEQLANLPLGSELHYTTVESEVEVSVGDNWGKVMEGTEIVLLDGIIKEIREGRTKA</sequence>
<dbReference type="eggNOG" id="ENOG50333P3">
    <property type="taxonomic scope" value="Bacteria"/>
</dbReference>
<evidence type="ECO:0000313" key="3">
    <source>
        <dbReference type="Proteomes" id="UP000016511"/>
    </source>
</evidence>
<dbReference type="HOGENOM" id="CLU_135539_1_0_9"/>
<evidence type="ECO:0000313" key="2">
    <source>
        <dbReference type="EMBL" id="ERI09182.1"/>
    </source>
</evidence>
<keyword evidence="3" id="KW-1185">Reference proteome</keyword>
<keyword evidence="1" id="KW-0175">Coiled coil</keyword>
<proteinExistence type="predicted"/>
<dbReference type="PATRIC" id="fig|649747.3.peg.2438"/>
<dbReference type="EMBL" id="AWSJ01000162">
    <property type="protein sequence ID" value="ERI09182.1"/>
    <property type="molecule type" value="Genomic_DNA"/>
</dbReference>
<dbReference type="Pfam" id="PF11068">
    <property type="entry name" value="YlqD"/>
    <property type="match status" value="1"/>
</dbReference>
<dbReference type="STRING" id="649747.HMPREF0083_02697"/>
<reference evidence="2 3" key="1">
    <citation type="submission" date="2013-08" db="EMBL/GenBank/DDBJ databases">
        <authorList>
            <person name="Weinstock G."/>
            <person name="Sodergren E."/>
            <person name="Wylie T."/>
            <person name="Fulton L."/>
            <person name="Fulton R."/>
            <person name="Fronick C."/>
            <person name="O'Laughlin M."/>
            <person name="Godfrey J."/>
            <person name="Miner T."/>
            <person name="Herter B."/>
            <person name="Appelbaum E."/>
            <person name="Cordes M."/>
            <person name="Lek S."/>
            <person name="Wollam A."/>
            <person name="Pepin K.H."/>
            <person name="Palsikar V.B."/>
            <person name="Mitreva M."/>
            <person name="Wilson R.K."/>
        </authorList>
    </citation>
    <scope>NUCLEOTIDE SEQUENCE [LARGE SCALE GENOMIC DNA]</scope>
    <source>
        <strain evidence="2 3">ATCC 12856</strain>
    </source>
</reference>
<evidence type="ECO:0008006" key="4">
    <source>
        <dbReference type="Google" id="ProtNLM"/>
    </source>
</evidence>
<evidence type="ECO:0000256" key="1">
    <source>
        <dbReference type="SAM" id="Coils"/>
    </source>
</evidence>
<dbReference type="InterPro" id="IPR021297">
    <property type="entry name" value="YlqD"/>
</dbReference>
<accession>U1YAM7</accession>
<dbReference type="AlphaFoldDB" id="U1YAM7"/>
<dbReference type="Gene3D" id="6.10.140.1110">
    <property type="match status" value="1"/>
</dbReference>
<comment type="caution">
    <text evidence="2">The sequence shown here is derived from an EMBL/GenBank/DDBJ whole genome shotgun (WGS) entry which is preliminary data.</text>
</comment>
<name>U1YAM7_ANEAE</name>